<comment type="subcellular location">
    <subcellularLocation>
        <location evidence="5 6">Cytoplasm</location>
    </subcellularLocation>
</comment>
<keyword evidence="2 5" id="KW-0963">Cytoplasm</keyword>
<name>A0ABU7UYF5_9GAMM</name>
<evidence type="ECO:0000313" key="8">
    <source>
        <dbReference type="EMBL" id="MEF2155293.1"/>
    </source>
</evidence>
<feature type="domain" description="N-acetyltransferase" evidence="7">
    <location>
        <begin position="3"/>
        <end position="150"/>
    </location>
</feature>
<feature type="active site" description="Proton donor" evidence="5">
    <location>
        <position position="117"/>
    </location>
</feature>
<dbReference type="InterPro" id="IPR006464">
    <property type="entry name" value="AcTrfase_RimI/Ard1"/>
</dbReference>
<dbReference type="InterPro" id="IPR000182">
    <property type="entry name" value="GNAT_dom"/>
</dbReference>
<keyword evidence="8" id="KW-0689">Ribosomal protein</keyword>
<evidence type="ECO:0000256" key="2">
    <source>
        <dbReference type="ARBA" id="ARBA00022490"/>
    </source>
</evidence>
<dbReference type="EMBL" id="JAZHBO010000001">
    <property type="protein sequence ID" value="MEF2155293.1"/>
    <property type="molecule type" value="Genomic_DNA"/>
</dbReference>
<dbReference type="PANTHER" id="PTHR43420">
    <property type="entry name" value="ACETYLTRANSFERASE"/>
    <property type="match status" value="1"/>
</dbReference>
<accession>A0ABU7UYF5</accession>
<keyword evidence="9" id="KW-1185">Reference proteome</keyword>
<dbReference type="GO" id="GO:0008999">
    <property type="term" value="F:protein-N-terminal-alanine acetyltransferase activity"/>
    <property type="evidence" value="ECO:0007669"/>
    <property type="project" value="UniProtKB-EC"/>
</dbReference>
<keyword evidence="4 5" id="KW-0012">Acyltransferase</keyword>
<comment type="function">
    <text evidence="5 6">Acetylates the N-terminal alanine of ribosomal protein bS18.</text>
</comment>
<evidence type="ECO:0000256" key="5">
    <source>
        <dbReference type="HAMAP-Rule" id="MF_02210"/>
    </source>
</evidence>
<feature type="binding site" evidence="5">
    <location>
        <begin position="71"/>
        <end position="73"/>
    </location>
    <ligand>
        <name>acetyl-CoA</name>
        <dbReference type="ChEBI" id="CHEBI:57288"/>
    </ligand>
</feature>
<evidence type="ECO:0000313" key="9">
    <source>
        <dbReference type="Proteomes" id="UP001356170"/>
    </source>
</evidence>
<proteinExistence type="inferred from homology"/>
<feature type="binding site" evidence="5">
    <location>
        <position position="110"/>
    </location>
    <ligand>
        <name>acetyl-CoA</name>
        <dbReference type="ChEBI" id="CHEBI:57288"/>
    </ligand>
</feature>
<dbReference type="InterPro" id="IPR043690">
    <property type="entry name" value="RimI"/>
</dbReference>
<feature type="active site" description="Proton acceptor" evidence="5">
    <location>
        <position position="105"/>
    </location>
</feature>
<comment type="catalytic activity">
    <reaction evidence="5 6">
        <text>N-terminal L-alanyl-[ribosomal protein bS18] + acetyl-CoA = N-terminal N(alpha)-acetyl-L-alanyl-[ribosomal protein bS18] + CoA + H(+)</text>
        <dbReference type="Rhea" id="RHEA:43756"/>
        <dbReference type="Rhea" id="RHEA-COMP:10676"/>
        <dbReference type="Rhea" id="RHEA-COMP:10677"/>
        <dbReference type="ChEBI" id="CHEBI:15378"/>
        <dbReference type="ChEBI" id="CHEBI:57287"/>
        <dbReference type="ChEBI" id="CHEBI:57288"/>
        <dbReference type="ChEBI" id="CHEBI:64718"/>
        <dbReference type="ChEBI" id="CHEBI:83683"/>
        <dbReference type="EC" id="2.3.1.266"/>
    </reaction>
</comment>
<dbReference type="EC" id="2.3.1.266" evidence="5 6"/>
<keyword evidence="3 5" id="KW-0808">Transferase</keyword>
<dbReference type="NCBIfam" id="TIGR01575">
    <property type="entry name" value="rimI"/>
    <property type="match status" value="1"/>
</dbReference>
<dbReference type="PROSITE" id="PS51186">
    <property type="entry name" value="GNAT"/>
    <property type="match status" value="1"/>
</dbReference>
<evidence type="ECO:0000256" key="6">
    <source>
        <dbReference type="RuleBase" id="RU363094"/>
    </source>
</evidence>
<dbReference type="SUPFAM" id="SSF55729">
    <property type="entry name" value="Acyl-CoA N-acyltransferases (Nat)"/>
    <property type="match status" value="1"/>
</dbReference>
<comment type="caution">
    <text evidence="8">The sequence shown here is derived from an EMBL/GenBank/DDBJ whole genome shotgun (WGS) entry which is preliminary data.</text>
</comment>
<organism evidence="8 9">
    <name type="scientific">Aquilutibacter rugosus</name>
    <dbReference type="NCBI Taxonomy" id="3115820"/>
    <lineage>
        <taxon>Bacteria</taxon>
        <taxon>Pseudomonadati</taxon>
        <taxon>Pseudomonadota</taxon>
        <taxon>Gammaproteobacteria</taxon>
        <taxon>Lysobacterales</taxon>
        <taxon>Lysobacteraceae</taxon>
        <taxon>Aquilutibacter</taxon>
    </lineage>
</organism>
<dbReference type="GO" id="GO:0005840">
    <property type="term" value="C:ribosome"/>
    <property type="evidence" value="ECO:0007669"/>
    <property type="project" value="UniProtKB-KW"/>
</dbReference>
<sequence>MNRFFREIVAADFDALWAIEPRAYQFAWSQQILRDCLNARYPAWLMHDAEGTVMGYAFLSVGAGEAHLLNLAVAPEFQNRGVGRALLAYVLQKGEQMGLERMFLEVRPSNHAAINLYDEAGFNEIGRRPGYYPAPNGTREEAIVMAREYLGP</sequence>
<comment type="similarity">
    <text evidence="1 5 6">Belongs to the acetyltransferase family. RimI subfamily.</text>
</comment>
<evidence type="ECO:0000259" key="7">
    <source>
        <dbReference type="PROSITE" id="PS51186"/>
    </source>
</evidence>
<evidence type="ECO:0000256" key="4">
    <source>
        <dbReference type="ARBA" id="ARBA00023315"/>
    </source>
</evidence>
<protein>
    <recommendedName>
        <fullName evidence="5 6">[Ribosomal protein bS18]-alanine N-acetyltransferase</fullName>
        <ecNumber evidence="5 6">2.3.1.266</ecNumber>
    </recommendedName>
</protein>
<dbReference type="CDD" id="cd04301">
    <property type="entry name" value="NAT_SF"/>
    <property type="match status" value="1"/>
</dbReference>
<dbReference type="Pfam" id="PF00583">
    <property type="entry name" value="Acetyltransf_1"/>
    <property type="match status" value="1"/>
</dbReference>
<dbReference type="RefSeq" id="WP_331703365.1">
    <property type="nucleotide sequence ID" value="NZ_JAZHBO010000001.1"/>
</dbReference>
<dbReference type="InterPro" id="IPR050680">
    <property type="entry name" value="YpeA/RimI_acetyltransf"/>
</dbReference>
<dbReference type="Proteomes" id="UP001356170">
    <property type="component" value="Unassembled WGS sequence"/>
</dbReference>
<dbReference type="InterPro" id="IPR016181">
    <property type="entry name" value="Acyl_CoA_acyltransferase"/>
</dbReference>
<evidence type="ECO:0000256" key="3">
    <source>
        <dbReference type="ARBA" id="ARBA00022679"/>
    </source>
</evidence>
<dbReference type="PANTHER" id="PTHR43420:SF12">
    <property type="entry name" value="N-ACETYLTRANSFERASE DOMAIN-CONTAINING PROTEIN"/>
    <property type="match status" value="1"/>
</dbReference>
<dbReference type="Gene3D" id="3.40.630.30">
    <property type="match status" value="1"/>
</dbReference>
<keyword evidence="8" id="KW-0687">Ribonucleoprotein</keyword>
<gene>
    <name evidence="5 8" type="primary">rimI</name>
    <name evidence="8" type="ORF">V3390_03475</name>
</gene>
<reference evidence="8 9" key="1">
    <citation type="submission" date="2024-01" db="EMBL/GenBank/DDBJ databases">
        <title>Novel species of the genus Luteimonas isolated from rivers.</title>
        <authorList>
            <person name="Lu H."/>
        </authorList>
    </citation>
    <scope>NUCLEOTIDE SEQUENCE [LARGE SCALE GENOMIC DNA]</scope>
    <source>
        <strain evidence="8 9">FXH3W</strain>
    </source>
</reference>
<comment type="caution">
    <text evidence="5">Lacks conserved residue(s) required for the propagation of feature annotation.</text>
</comment>
<evidence type="ECO:0000256" key="1">
    <source>
        <dbReference type="ARBA" id="ARBA00005395"/>
    </source>
</evidence>
<dbReference type="HAMAP" id="MF_02210">
    <property type="entry name" value="RimI"/>
    <property type="match status" value="1"/>
</dbReference>